<comment type="catalytic activity">
    <reaction evidence="11">
        <text>L-seryl-[protein] + ATP = O-phospho-L-seryl-[protein] + ADP + H(+)</text>
        <dbReference type="Rhea" id="RHEA:17989"/>
        <dbReference type="Rhea" id="RHEA-COMP:9863"/>
        <dbReference type="Rhea" id="RHEA-COMP:11604"/>
        <dbReference type="ChEBI" id="CHEBI:15378"/>
        <dbReference type="ChEBI" id="CHEBI:29999"/>
        <dbReference type="ChEBI" id="CHEBI:30616"/>
        <dbReference type="ChEBI" id="CHEBI:83421"/>
        <dbReference type="ChEBI" id="CHEBI:456216"/>
        <dbReference type="EC" id="2.7.11.1"/>
    </reaction>
</comment>
<accession>A0A6P8IAS9</accession>
<dbReference type="PROSITE" id="PS51285">
    <property type="entry name" value="AGC_KINASE_CTER"/>
    <property type="match status" value="1"/>
</dbReference>
<dbReference type="FunFam" id="1.10.510.10:FF:000278">
    <property type="entry name" value="serine/threonine-protein kinase greatwall isoform X1"/>
    <property type="match status" value="1"/>
</dbReference>
<dbReference type="Gene3D" id="1.10.510.10">
    <property type="entry name" value="Transferase(Phosphotransferase) domain 1"/>
    <property type="match status" value="2"/>
</dbReference>
<dbReference type="Gene3D" id="3.30.200.20">
    <property type="entry name" value="Phosphorylase Kinase, domain 1"/>
    <property type="match status" value="2"/>
</dbReference>
<dbReference type="OrthoDB" id="162894at2759"/>
<dbReference type="AlphaFoldDB" id="A0A6P8IAS9"/>
<comment type="similarity">
    <text evidence="1">Belongs to the protein kinase superfamily. AGC Ser/Thr protein kinase family.</text>
</comment>
<proteinExistence type="inferred from homology"/>
<dbReference type="InterPro" id="IPR050236">
    <property type="entry name" value="Ser_Thr_kinase_AGC"/>
</dbReference>
<evidence type="ECO:0000256" key="10">
    <source>
        <dbReference type="ARBA" id="ARBA00047899"/>
    </source>
</evidence>
<reference evidence="16" key="1">
    <citation type="submission" date="2025-08" db="UniProtKB">
        <authorList>
            <consortium name="RefSeq"/>
        </authorList>
    </citation>
    <scope>IDENTIFICATION</scope>
    <source>
        <tissue evidence="16">Tentacle</tissue>
    </source>
</reference>
<comment type="catalytic activity">
    <reaction evidence="10">
        <text>L-threonyl-[protein] + ATP = O-phospho-L-threonyl-[protein] + ADP + H(+)</text>
        <dbReference type="Rhea" id="RHEA:46608"/>
        <dbReference type="Rhea" id="RHEA-COMP:11060"/>
        <dbReference type="Rhea" id="RHEA-COMP:11605"/>
        <dbReference type="ChEBI" id="CHEBI:15378"/>
        <dbReference type="ChEBI" id="CHEBI:30013"/>
        <dbReference type="ChEBI" id="CHEBI:30616"/>
        <dbReference type="ChEBI" id="CHEBI:61977"/>
        <dbReference type="ChEBI" id="CHEBI:456216"/>
        <dbReference type="EC" id="2.7.11.1"/>
    </reaction>
</comment>
<evidence type="ECO:0000313" key="15">
    <source>
        <dbReference type="Proteomes" id="UP000515163"/>
    </source>
</evidence>
<dbReference type="GO" id="GO:0035556">
    <property type="term" value="P:intracellular signal transduction"/>
    <property type="evidence" value="ECO:0007669"/>
    <property type="project" value="TreeGrafter"/>
</dbReference>
<evidence type="ECO:0000256" key="1">
    <source>
        <dbReference type="ARBA" id="ARBA00009903"/>
    </source>
</evidence>
<dbReference type="PROSITE" id="PS00108">
    <property type="entry name" value="PROTEIN_KINASE_ST"/>
    <property type="match status" value="1"/>
</dbReference>
<dbReference type="Pfam" id="PF00069">
    <property type="entry name" value="Pkinase"/>
    <property type="match status" value="2"/>
</dbReference>
<dbReference type="SMART" id="SM00220">
    <property type="entry name" value="S_TKc"/>
    <property type="match status" value="1"/>
</dbReference>
<dbReference type="GO" id="GO:0005634">
    <property type="term" value="C:nucleus"/>
    <property type="evidence" value="ECO:0007669"/>
    <property type="project" value="TreeGrafter"/>
</dbReference>
<evidence type="ECO:0000259" key="13">
    <source>
        <dbReference type="PROSITE" id="PS50011"/>
    </source>
</evidence>
<feature type="region of interest" description="Disordered" evidence="12">
    <location>
        <begin position="212"/>
        <end position="252"/>
    </location>
</feature>
<keyword evidence="4" id="KW-0723">Serine/threonine-protein kinase</keyword>
<dbReference type="Proteomes" id="UP000515163">
    <property type="component" value="Unplaced"/>
</dbReference>
<evidence type="ECO:0000256" key="3">
    <source>
        <dbReference type="ARBA" id="ARBA00022148"/>
    </source>
</evidence>
<dbReference type="GeneID" id="116300539"/>
<dbReference type="KEGG" id="aten:116300539"/>
<evidence type="ECO:0000313" key="16">
    <source>
        <dbReference type="RefSeq" id="XP_031565283.1"/>
    </source>
</evidence>
<gene>
    <name evidence="16" type="primary">LOC116300539</name>
</gene>
<dbReference type="InterPro" id="IPR008271">
    <property type="entry name" value="Ser/Thr_kinase_AS"/>
</dbReference>
<dbReference type="InterPro" id="IPR000719">
    <property type="entry name" value="Prot_kinase_dom"/>
</dbReference>
<dbReference type="GO" id="GO:0004674">
    <property type="term" value="F:protein serine/threonine kinase activity"/>
    <property type="evidence" value="ECO:0007669"/>
    <property type="project" value="UniProtKB-KW"/>
</dbReference>
<evidence type="ECO:0000256" key="7">
    <source>
        <dbReference type="ARBA" id="ARBA00022777"/>
    </source>
</evidence>
<evidence type="ECO:0000256" key="11">
    <source>
        <dbReference type="ARBA" id="ARBA00048679"/>
    </source>
</evidence>
<dbReference type="FunFam" id="3.30.200.20:FF:000550">
    <property type="entry name" value="Serine/threonine-protein kinase greatwall"/>
    <property type="match status" value="1"/>
</dbReference>
<sequence length="727" mass="81879">MDEEMHANFHMPPGIDDFNIIKPISRGAFGQVFLAKRKDSPDQMYAVKVMKKKDVVNKNMIEQVVAERDALAISKSPYIVNLFYSFQSKDRIFLVMEYLVGGDVKSLLHNIGYFDEEMARIYIAQVIAALAYLHSHGIIHRDLKPDNMLISNEGKIKLTDFGLSRLTMERKPSFTDVMSTPSVATPYSQGRAYFRTPGQILSLTTDFTFSVPRSARPGQRHRTKSSSMVSQHTESGVQSYVFSSPEPKRTRAQSMNTIGSVCSPATKEIHSSMTPLTGGALRKKTHFCPKVSQKMFSPIDLEEEYSPDAVIKNVHELSPDEESLLPDLKRRRVLSTGLTQELAAINFRDRTGSFMDSFESIPEHGDMCKEAPMPVLQENIPYKTGVCEISEPFLSPVFDSQSLNSCHKSPREVSNQTFLKSSIDGEKPPRTPLKTTHFLTSGYSSCDIVSTDASRIHGNTNLFNIPDNLSYQTENNSCTMNFVGNENSVPNVPADKLIVPSFDDTCHMELSKKENWKDQRLLCMSPSIIASPIEMASVKLTPKPMETSHYNVHRTPGMPARTPYRTPKSCRRGAIKIAPRNKILGTPDYLAPEILFGLEHTPAVDWWAVGVCLYEFLTGLPPFNDETPELVFNHIKDRDLLWPEGEEALSEDAVDCIDRILTVSPEKRPGAEEIKSHSFFSILDWTNLDKHPVPFIPNPDDETDTTYFDARNNIQNLKLSSFYHQEC</sequence>
<dbReference type="PANTHER" id="PTHR24356">
    <property type="entry name" value="SERINE/THREONINE-PROTEIN KINASE"/>
    <property type="match status" value="1"/>
</dbReference>
<dbReference type="EC" id="2.7.11.1" evidence="2"/>
<evidence type="ECO:0000256" key="4">
    <source>
        <dbReference type="ARBA" id="ARBA00022527"/>
    </source>
</evidence>
<dbReference type="PANTHER" id="PTHR24356:SF1">
    <property type="entry name" value="SERINE_THREONINE-PROTEIN KINASE GREATWALL"/>
    <property type="match status" value="1"/>
</dbReference>
<feature type="compositionally biased region" description="Polar residues" evidence="12">
    <location>
        <begin position="225"/>
        <end position="242"/>
    </location>
</feature>
<evidence type="ECO:0000256" key="9">
    <source>
        <dbReference type="ARBA" id="ARBA00033099"/>
    </source>
</evidence>
<organism evidence="15 16">
    <name type="scientific">Actinia tenebrosa</name>
    <name type="common">Australian red waratah sea anemone</name>
    <dbReference type="NCBI Taxonomy" id="6105"/>
    <lineage>
        <taxon>Eukaryota</taxon>
        <taxon>Metazoa</taxon>
        <taxon>Cnidaria</taxon>
        <taxon>Anthozoa</taxon>
        <taxon>Hexacorallia</taxon>
        <taxon>Actiniaria</taxon>
        <taxon>Actiniidae</taxon>
        <taxon>Actinia</taxon>
    </lineage>
</organism>
<dbReference type="FunCoup" id="A0A6P8IAS9">
    <property type="interactions" value="1694"/>
</dbReference>
<evidence type="ECO:0000256" key="8">
    <source>
        <dbReference type="ARBA" id="ARBA00022840"/>
    </source>
</evidence>
<protein>
    <recommendedName>
        <fullName evidence="3">Serine/threonine-protein kinase greatwall</fullName>
        <ecNumber evidence="2">2.7.11.1</ecNumber>
    </recommendedName>
    <alternativeName>
        <fullName evidence="9">Microtubule-associated serine/threonine-protein kinase-like</fullName>
    </alternativeName>
</protein>
<dbReference type="InParanoid" id="A0A6P8IAS9"/>
<evidence type="ECO:0000256" key="6">
    <source>
        <dbReference type="ARBA" id="ARBA00022741"/>
    </source>
</evidence>
<evidence type="ECO:0000256" key="2">
    <source>
        <dbReference type="ARBA" id="ARBA00012513"/>
    </source>
</evidence>
<evidence type="ECO:0000259" key="14">
    <source>
        <dbReference type="PROSITE" id="PS51285"/>
    </source>
</evidence>
<keyword evidence="15" id="KW-1185">Reference proteome</keyword>
<keyword evidence="6" id="KW-0547">Nucleotide-binding</keyword>
<dbReference type="InterPro" id="IPR011009">
    <property type="entry name" value="Kinase-like_dom_sf"/>
</dbReference>
<keyword evidence="7" id="KW-0418">Kinase</keyword>
<dbReference type="FunFam" id="1.10.510.10:FF:000604">
    <property type="entry name" value="AGC protein kinase"/>
    <property type="match status" value="1"/>
</dbReference>
<evidence type="ECO:0000256" key="5">
    <source>
        <dbReference type="ARBA" id="ARBA00022679"/>
    </source>
</evidence>
<keyword evidence="8" id="KW-0067">ATP-binding</keyword>
<keyword evidence="5" id="KW-0808">Transferase</keyword>
<dbReference type="SUPFAM" id="SSF56112">
    <property type="entry name" value="Protein kinase-like (PK-like)"/>
    <property type="match status" value="1"/>
</dbReference>
<feature type="domain" description="Protein kinase" evidence="13">
    <location>
        <begin position="18"/>
        <end position="680"/>
    </location>
</feature>
<name>A0A6P8IAS9_ACTTE</name>
<dbReference type="GO" id="GO:0005524">
    <property type="term" value="F:ATP binding"/>
    <property type="evidence" value="ECO:0007669"/>
    <property type="project" value="UniProtKB-KW"/>
</dbReference>
<evidence type="ECO:0000256" key="12">
    <source>
        <dbReference type="SAM" id="MobiDB-lite"/>
    </source>
</evidence>
<dbReference type="RefSeq" id="XP_031565283.1">
    <property type="nucleotide sequence ID" value="XM_031709423.1"/>
</dbReference>
<dbReference type="PROSITE" id="PS50011">
    <property type="entry name" value="PROTEIN_KINASE_DOM"/>
    <property type="match status" value="1"/>
</dbReference>
<dbReference type="InterPro" id="IPR000961">
    <property type="entry name" value="AGC-kinase_C"/>
</dbReference>
<feature type="domain" description="AGC-kinase C-terminal" evidence="14">
    <location>
        <begin position="681"/>
        <end position="727"/>
    </location>
</feature>